<gene>
    <name evidence="1" type="ORF">MANES_11G044100</name>
</gene>
<reference evidence="1" key="1">
    <citation type="submission" date="2016-02" db="EMBL/GenBank/DDBJ databases">
        <title>WGS assembly of Manihot esculenta.</title>
        <authorList>
            <person name="Bredeson J.V."/>
            <person name="Prochnik S.E."/>
            <person name="Lyons J.B."/>
            <person name="Schmutz J."/>
            <person name="Grimwood J."/>
            <person name="Vrebalov J."/>
            <person name="Bart R.S."/>
            <person name="Amuge T."/>
            <person name="Ferguson M.E."/>
            <person name="Green R."/>
            <person name="Putnam N."/>
            <person name="Stites J."/>
            <person name="Rounsley S."/>
            <person name="Rokhsar D.S."/>
        </authorList>
    </citation>
    <scope>NUCLEOTIDE SEQUENCE [LARGE SCALE GENOMIC DNA]</scope>
    <source>
        <tissue evidence="1">Leaf</tissue>
    </source>
</reference>
<evidence type="ECO:0000313" key="1">
    <source>
        <dbReference type="EMBL" id="OAY36736.1"/>
    </source>
</evidence>
<protein>
    <submittedName>
        <fullName evidence="1">Uncharacterized protein</fullName>
    </submittedName>
</protein>
<name>A0A2C9UYH3_MANES</name>
<accession>A0A2C9UYH3</accession>
<dbReference type="AlphaFoldDB" id="A0A2C9UYH3"/>
<sequence length="43" mass="4930">MELNLKSHTDSEALILKCSLKGTCAMTEKYHFNLQNTYLVLNI</sequence>
<organism evidence="1">
    <name type="scientific">Manihot esculenta</name>
    <name type="common">Cassava</name>
    <name type="synonym">Jatropha manihot</name>
    <dbReference type="NCBI Taxonomy" id="3983"/>
    <lineage>
        <taxon>Eukaryota</taxon>
        <taxon>Viridiplantae</taxon>
        <taxon>Streptophyta</taxon>
        <taxon>Embryophyta</taxon>
        <taxon>Tracheophyta</taxon>
        <taxon>Spermatophyta</taxon>
        <taxon>Magnoliopsida</taxon>
        <taxon>eudicotyledons</taxon>
        <taxon>Gunneridae</taxon>
        <taxon>Pentapetalae</taxon>
        <taxon>rosids</taxon>
        <taxon>fabids</taxon>
        <taxon>Malpighiales</taxon>
        <taxon>Euphorbiaceae</taxon>
        <taxon>Crotonoideae</taxon>
        <taxon>Manihoteae</taxon>
        <taxon>Manihot</taxon>
    </lineage>
</organism>
<proteinExistence type="predicted"/>
<dbReference type="EMBL" id="CM004397">
    <property type="protein sequence ID" value="OAY36736.1"/>
    <property type="molecule type" value="Genomic_DNA"/>
</dbReference>